<comment type="similarity">
    <text evidence="1 4">Belongs to the universal ribosomal protein uL15 family.</text>
</comment>
<dbReference type="InterPro" id="IPR021131">
    <property type="entry name" value="Ribosomal_uL15/eL18"/>
</dbReference>
<comment type="caution">
    <text evidence="7">The sequence shown here is derived from an EMBL/GenBank/DDBJ whole genome shotgun (WGS) entry which is preliminary data.</text>
</comment>
<evidence type="ECO:0000256" key="1">
    <source>
        <dbReference type="ARBA" id="ARBA00007320"/>
    </source>
</evidence>
<evidence type="ECO:0000259" key="6">
    <source>
        <dbReference type="Pfam" id="PF00828"/>
    </source>
</evidence>
<proteinExistence type="inferred from homology"/>
<keyword evidence="3 4" id="KW-0687">Ribonucleoprotein</keyword>
<evidence type="ECO:0000256" key="5">
    <source>
        <dbReference type="SAM" id="MobiDB-lite"/>
    </source>
</evidence>
<dbReference type="AlphaFoldDB" id="A0A1F6MBV3"/>
<dbReference type="NCBIfam" id="TIGR01071">
    <property type="entry name" value="rplO_bact"/>
    <property type="match status" value="1"/>
</dbReference>
<dbReference type="Gene3D" id="3.100.10.10">
    <property type="match status" value="1"/>
</dbReference>
<organism evidence="7 8">
    <name type="scientific">Candidatus Magasanikbacteria bacterium RIFCSPHIGHO2_02_FULL_45_10</name>
    <dbReference type="NCBI Taxonomy" id="1798679"/>
    <lineage>
        <taxon>Bacteria</taxon>
        <taxon>Candidatus Magasanikiibacteriota</taxon>
    </lineage>
</organism>
<evidence type="ECO:0000313" key="8">
    <source>
        <dbReference type="Proteomes" id="UP000176413"/>
    </source>
</evidence>
<accession>A0A1F6MBV3</accession>
<dbReference type="GO" id="GO:0022625">
    <property type="term" value="C:cytosolic large ribosomal subunit"/>
    <property type="evidence" value="ECO:0007669"/>
    <property type="project" value="TreeGrafter"/>
</dbReference>
<comment type="function">
    <text evidence="4">Binds to the 23S rRNA.</text>
</comment>
<dbReference type="GO" id="GO:0003735">
    <property type="term" value="F:structural constituent of ribosome"/>
    <property type="evidence" value="ECO:0007669"/>
    <property type="project" value="InterPro"/>
</dbReference>
<dbReference type="Pfam" id="PF00828">
    <property type="entry name" value="Ribosomal_L27A"/>
    <property type="match status" value="1"/>
</dbReference>
<name>A0A1F6MBV3_9BACT</name>
<keyword evidence="4" id="KW-0694">RNA-binding</keyword>
<dbReference type="EMBL" id="MFQA01000019">
    <property type="protein sequence ID" value="OGH69038.1"/>
    <property type="molecule type" value="Genomic_DNA"/>
</dbReference>
<keyword evidence="4" id="KW-0699">rRNA-binding</keyword>
<feature type="compositionally biased region" description="Basic residues" evidence="5">
    <location>
        <begin position="11"/>
        <end position="21"/>
    </location>
</feature>
<dbReference type="HAMAP" id="MF_01341">
    <property type="entry name" value="Ribosomal_uL15"/>
    <property type="match status" value="1"/>
</dbReference>
<evidence type="ECO:0000313" key="7">
    <source>
        <dbReference type="EMBL" id="OGH69038.1"/>
    </source>
</evidence>
<evidence type="ECO:0000256" key="4">
    <source>
        <dbReference type="HAMAP-Rule" id="MF_01341"/>
    </source>
</evidence>
<dbReference type="GO" id="GO:0006412">
    <property type="term" value="P:translation"/>
    <property type="evidence" value="ECO:0007669"/>
    <property type="project" value="UniProtKB-UniRule"/>
</dbReference>
<evidence type="ECO:0000256" key="2">
    <source>
        <dbReference type="ARBA" id="ARBA00022980"/>
    </source>
</evidence>
<comment type="subunit">
    <text evidence="4">Part of the 50S ribosomal subunit.</text>
</comment>
<protein>
    <recommendedName>
        <fullName evidence="4">Large ribosomal subunit protein uL15</fullName>
    </recommendedName>
</protein>
<reference evidence="7 8" key="1">
    <citation type="journal article" date="2016" name="Nat. Commun.">
        <title>Thousands of microbial genomes shed light on interconnected biogeochemical processes in an aquifer system.</title>
        <authorList>
            <person name="Anantharaman K."/>
            <person name="Brown C.T."/>
            <person name="Hug L.A."/>
            <person name="Sharon I."/>
            <person name="Castelle C.J."/>
            <person name="Probst A.J."/>
            <person name="Thomas B.C."/>
            <person name="Singh A."/>
            <person name="Wilkins M.J."/>
            <person name="Karaoz U."/>
            <person name="Brodie E.L."/>
            <person name="Williams K.H."/>
            <person name="Hubbard S.S."/>
            <person name="Banfield J.F."/>
        </authorList>
    </citation>
    <scope>NUCLEOTIDE SEQUENCE [LARGE SCALE GENOMIC DNA]</scope>
</reference>
<dbReference type="GO" id="GO:0019843">
    <property type="term" value="F:rRNA binding"/>
    <property type="evidence" value="ECO:0007669"/>
    <property type="project" value="UniProtKB-UniRule"/>
</dbReference>
<dbReference type="InterPro" id="IPR005749">
    <property type="entry name" value="Ribosomal_uL15_bac-type"/>
</dbReference>
<feature type="domain" description="Large ribosomal subunit protein uL15/eL18" evidence="6">
    <location>
        <begin position="77"/>
        <end position="144"/>
    </location>
</feature>
<dbReference type="PANTHER" id="PTHR12934">
    <property type="entry name" value="50S RIBOSOMAL PROTEIN L15"/>
    <property type="match status" value="1"/>
</dbReference>
<keyword evidence="2 4" id="KW-0689">Ribosomal protein</keyword>
<evidence type="ECO:0000256" key="3">
    <source>
        <dbReference type="ARBA" id="ARBA00023274"/>
    </source>
</evidence>
<dbReference type="Proteomes" id="UP000176413">
    <property type="component" value="Unassembled WGS sequence"/>
</dbReference>
<feature type="region of interest" description="Disordered" evidence="5">
    <location>
        <begin position="1"/>
        <end position="48"/>
    </location>
</feature>
<dbReference type="InterPro" id="IPR036227">
    <property type="entry name" value="Ribosomal_uL15/eL18_sf"/>
</dbReference>
<dbReference type="PANTHER" id="PTHR12934:SF11">
    <property type="entry name" value="LARGE RIBOSOMAL SUBUNIT PROTEIN UL15M"/>
    <property type="match status" value="1"/>
</dbReference>
<dbReference type="SUPFAM" id="SSF52080">
    <property type="entry name" value="Ribosomal proteins L15p and L18e"/>
    <property type="match status" value="1"/>
</dbReference>
<gene>
    <name evidence="4" type="primary">rplO</name>
    <name evidence="7" type="ORF">A3D53_02535</name>
</gene>
<dbReference type="InterPro" id="IPR030878">
    <property type="entry name" value="Ribosomal_uL15"/>
</dbReference>
<sequence length="145" mass="15429">MLQVHTIKAAHGSKHRTKRVGRGNASGHGTSATRGGKGQTARSGGTRGLRLKAFKNLMQSTPKLRGFKSIHKKPSEIYLGDLESRFESGDTVDLQALQAKALVSINDKAVKIVSTGELKKKLTIVGLLTTKGAAEKIKQAGGEVK</sequence>